<feature type="signal peptide" evidence="5">
    <location>
        <begin position="1"/>
        <end position="21"/>
    </location>
</feature>
<gene>
    <name evidence="8" type="ORF">NCTC13067_01612</name>
</gene>
<keyword evidence="2" id="KW-0472">Membrane</keyword>
<evidence type="ECO:0000259" key="7">
    <source>
        <dbReference type="Pfam" id="PF14905"/>
    </source>
</evidence>
<evidence type="ECO:0000256" key="2">
    <source>
        <dbReference type="ARBA" id="ARBA00023136"/>
    </source>
</evidence>
<dbReference type="Gene3D" id="2.40.170.20">
    <property type="entry name" value="TonB-dependent receptor, beta-barrel domain"/>
    <property type="match status" value="1"/>
</dbReference>
<sequence length="826" mass="90870">MKIGKFLLTYVLLAVAMAAQGQTTTVSGELLDSLTHEGEPFATIRVYKGRKSEKPVAMSVTGQDGKFAQKVTGQGSYLISFSSMGRKEIVRKVQLTAAGGTISLGQLLIQDDAKQLKGVEVVAQKPLVKMETDKMSYDVQADNDAKTNTVLDMLRKVPMVTVDGQDNITVNGQSSFKVYVDGKPNVMFSANPSQIFKSMPASAVKSIEVVTNPGAKYDAEGVGGVLNIVMNHADGQGKVKMNGYNGNVSLTASSKGWRTSGFLSGQQGKLTYSANVMYSKALINGTVTEINRTSADGSRMDYWQEGHTRIPFTMNSISLGYELDSMSNIGASVGLTSFSMKNDGHPLTRFSGGPYGAAGFSYGNEMTMENTNTSFNGSVDYQRFFNKERTSSLMLSYLFTTSPAENDNRRVYDPIPGNVTIPLHDLYSEAKTRGTEHTVQADFTTPLGKGQTLNAGLKFISRRNSSDSKYYDITGGNEVYNAANSVNYKNTQNILAEYAEYSATLGKFGAKAGLRYEHTWENVEFIVGRGSDFKKNYGNLVPSASLTYNISAGFNIGVNYGMRITRPGISYLNPYVDRSNPTVLSYGNPDLAVEKSHNISFVFNYFTPKFMVNMTLGESFANNQIEQYSFMDGTVLNTTYGNIVRSRWTNFTTFMNYALTPKTRIMFNGGVDYGDIRSNQLGEHSHGWQATGFLGLQQTLPWKLKWSMFVGGLTKKYSLQGYNGGFNMFNTSLSKSLVKDKLDISLMYFVPLTGKIKISQYSRGAGFENRMNIRIPAQQVALTVTWNFGNTKKQFQTHKSNISNDFQEKKNDQQMNGMGMGAGGGM</sequence>
<evidence type="ECO:0000256" key="5">
    <source>
        <dbReference type="SAM" id="SignalP"/>
    </source>
</evidence>
<evidence type="ECO:0000256" key="4">
    <source>
        <dbReference type="SAM" id="MobiDB-lite"/>
    </source>
</evidence>
<evidence type="ECO:0008006" key="10">
    <source>
        <dbReference type="Google" id="ProtNLM"/>
    </source>
</evidence>
<dbReference type="InterPro" id="IPR037066">
    <property type="entry name" value="Plug_dom_sf"/>
</dbReference>
<dbReference type="Proteomes" id="UP000255469">
    <property type="component" value="Unassembled WGS sequence"/>
</dbReference>
<dbReference type="PANTHER" id="PTHR40980:SF4">
    <property type="entry name" value="TONB-DEPENDENT RECEPTOR-LIKE BETA-BARREL DOMAIN-CONTAINING PROTEIN"/>
    <property type="match status" value="1"/>
</dbReference>
<evidence type="ECO:0000259" key="6">
    <source>
        <dbReference type="Pfam" id="PF07715"/>
    </source>
</evidence>
<dbReference type="GO" id="GO:0009279">
    <property type="term" value="C:cell outer membrane"/>
    <property type="evidence" value="ECO:0007669"/>
    <property type="project" value="UniProtKB-SubCell"/>
</dbReference>
<name>A0A379E6G6_9BACT</name>
<proteinExistence type="predicted"/>
<dbReference type="PANTHER" id="PTHR40980">
    <property type="entry name" value="PLUG DOMAIN-CONTAINING PROTEIN"/>
    <property type="match status" value="1"/>
</dbReference>
<accession>A0A379E6G6</accession>
<dbReference type="SUPFAM" id="SSF56935">
    <property type="entry name" value="Porins"/>
    <property type="match status" value="1"/>
</dbReference>
<reference evidence="8 9" key="1">
    <citation type="submission" date="2018-06" db="EMBL/GenBank/DDBJ databases">
        <authorList>
            <consortium name="Pathogen Informatics"/>
            <person name="Doyle S."/>
        </authorList>
    </citation>
    <scope>NUCLEOTIDE SEQUENCE [LARGE SCALE GENOMIC DNA]</scope>
    <source>
        <strain evidence="8 9">NCTC13067</strain>
    </source>
</reference>
<evidence type="ECO:0000313" key="9">
    <source>
        <dbReference type="Proteomes" id="UP000255469"/>
    </source>
</evidence>
<feature type="domain" description="Outer membrane protein beta-barrel" evidence="7">
    <location>
        <begin position="390"/>
        <end position="786"/>
    </location>
</feature>
<protein>
    <recommendedName>
        <fullName evidence="10">TonB-dependent receptor</fullName>
    </recommendedName>
</protein>
<dbReference type="InterPro" id="IPR012910">
    <property type="entry name" value="Plug_dom"/>
</dbReference>
<dbReference type="InterPro" id="IPR036942">
    <property type="entry name" value="Beta-barrel_TonB_sf"/>
</dbReference>
<dbReference type="Gene3D" id="2.170.130.10">
    <property type="entry name" value="TonB-dependent receptor, plug domain"/>
    <property type="match status" value="1"/>
</dbReference>
<dbReference type="EMBL" id="UGTM01000001">
    <property type="protein sequence ID" value="SUB87931.1"/>
    <property type="molecule type" value="Genomic_DNA"/>
</dbReference>
<organism evidence="8 9">
    <name type="scientific">Prevotella denticola</name>
    <dbReference type="NCBI Taxonomy" id="28129"/>
    <lineage>
        <taxon>Bacteria</taxon>
        <taxon>Pseudomonadati</taxon>
        <taxon>Bacteroidota</taxon>
        <taxon>Bacteroidia</taxon>
        <taxon>Bacteroidales</taxon>
        <taxon>Prevotellaceae</taxon>
        <taxon>Prevotella</taxon>
    </lineage>
</organism>
<evidence type="ECO:0000313" key="8">
    <source>
        <dbReference type="EMBL" id="SUB87931.1"/>
    </source>
</evidence>
<feature type="region of interest" description="Disordered" evidence="4">
    <location>
        <begin position="806"/>
        <end position="826"/>
    </location>
</feature>
<evidence type="ECO:0000256" key="3">
    <source>
        <dbReference type="ARBA" id="ARBA00023237"/>
    </source>
</evidence>
<keyword evidence="5" id="KW-0732">Signal</keyword>
<dbReference type="InterPro" id="IPR041700">
    <property type="entry name" value="OMP_b-brl_3"/>
</dbReference>
<dbReference type="RefSeq" id="WP_029216435.1">
    <property type="nucleotide sequence ID" value="NZ_UGTM01000001.1"/>
</dbReference>
<keyword evidence="3" id="KW-0998">Cell outer membrane</keyword>
<dbReference type="Pfam" id="PF07715">
    <property type="entry name" value="Plug"/>
    <property type="match status" value="1"/>
</dbReference>
<dbReference type="Pfam" id="PF14905">
    <property type="entry name" value="OMP_b-brl_3"/>
    <property type="match status" value="1"/>
</dbReference>
<evidence type="ECO:0000256" key="1">
    <source>
        <dbReference type="ARBA" id="ARBA00004442"/>
    </source>
</evidence>
<feature type="domain" description="TonB-dependent receptor plug" evidence="6">
    <location>
        <begin position="140"/>
        <end position="225"/>
    </location>
</feature>
<dbReference type="AlphaFoldDB" id="A0A379E6G6"/>
<comment type="subcellular location">
    <subcellularLocation>
        <location evidence="1">Cell outer membrane</location>
    </subcellularLocation>
</comment>
<feature type="chain" id="PRO_5016762988" description="TonB-dependent receptor" evidence="5">
    <location>
        <begin position="22"/>
        <end position="826"/>
    </location>
</feature>